<comment type="subcellular location">
    <subcellularLocation>
        <location evidence="1">Endoplasmic reticulum membrane</location>
        <topology evidence="1">Multi-pass membrane protein</topology>
    </subcellularLocation>
</comment>
<feature type="compositionally biased region" description="Acidic residues" evidence="12">
    <location>
        <begin position="890"/>
        <end position="900"/>
    </location>
</feature>
<dbReference type="GO" id="GO:0005975">
    <property type="term" value="P:carbohydrate metabolic process"/>
    <property type="evidence" value="ECO:0007669"/>
    <property type="project" value="InterPro"/>
</dbReference>
<dbReference type="SUPFAM" id="SSF48208">
    <property type="entry name" value="Six-hairpin glycosidases"/>
    <property type="match status" value="1"/>
</dbReference>
<comment type="caution">
    <text evidence="14">The sequence shown here is derived from an EMBL/GenBank/DDBJ whole genome shotgun (WGS) entry which is preliminary data.</text>
</comment>
<dbReference type="GeneID" id="59263143"/>
<keyword evidence="9 13" id="KW-0472">Membrane</keyword>
<feature type="coiled-coil region" evidence="11">
    <location>
        <begin position="70"/>
        <end position="118"/>
    </location>
</feature>
<evidence type="ECO:0000256" key="9">
    <source>
        <dbReference type="ARBA" id="ARBA00023136"/>
    </source>
</evidence>
<evidence type="ECO:0000256" key="6">
    <source>
        <dbReference type="ARBA" id="ARBA00022892"/>
    </source>
</evidence>
<evidence type="ECO:0000256" key="13">
    <source>
        <dbReference type="SAM" id="Phobius"/>
    </source>
</evidence>
<dbReference type="InterPro" id="IPR000133">
    <property type="entry name" value="ER_ret_rcpt"/>
</dbReference>
<feature type="compositionally biased region" description="Low complexity" evidence="12">
    <location>
        <begin position="985"/>
        <end position="999"/>
    </location>
</feature>
<dbReference type="GO" id="GO:0046923">
    <property type="term" value="F:ER retention sequence binding"/>
    <property type="evidence" value="ECO:0007669"/>
    <property type="project" value="InterPro"/>
</dbReference>
<evidence type="ECO:0000313" key="14">
    <source>
        <dbReference type="EMBL" id="KAF5872071.1"/>
    </source>
</evidence>
<keyword evidence="11" id="KW-0175">Coiled coil</keyword>
<evidence type="ECO:0000256" key="12">
    <source>
        <dbReference type="SAM" id="MobiDB-lite"/>
    </source>
</evidence>
<evidence type="ECO:0000256" key="5">
    <source>
        <dbReference type="ARBA" id="ARBA00022824"/>
    </source>
</evidence>
<evidence type="ECO:0000256" key="3">
    <source>
        <dbReference type="ARBA" id="ARBA00022448"/>
    </source>
</evidence>
<proteinExistence type="inferred from homology"/>
<dbReference type="InterPro" id="IPR053169">
    <property type="entry name" value="MUG_Protein"/>
</dbReference>
<feature type="region of interest" description="Disordered" evidence="12">
    <location>
        <begin position="618"/>
        <end position="641"/>
    </location>
</feature>
<feature type="compositionally biased region" description="Low complexity" evidence="12">
    <location>
        <begin position="36"/>
        <end position="52"/>
    </location>
</feature>
<dbReference type="GO" id="GO:0006621">
    <property type="term" value="P:protein retention in ER lumen"/>
    <property type="evidence" value="ECO:0007669"/>
    <property type="project" value="InterPro"/>
</dbReference>
<evidence type="ECO:0000256" key="7">
    <source>
        <dbReference type="ARBA" id="ARBA00022927"/>
    </source>
</evidence>
<keyword evidence="5" id="KW-0256">Endoplasmic reticulum</keyword>
<dbReference type="GO" id="GO:0016192">
    <property type="term" value="P:vesicle-mediated transport"/>
    <property type="evidence" value="ECO:0007669"/>
    <property type="project" value="UniProtKB-KW"/>
</dbReference>
<dbReference type="PRINTS" id="PR00660">
    <property type="entry name" value="ERLUMENR"/>
</dbReference>
<keyword evidence="3" id="KW-0813">Transport</keyword>
<keyword evidence="4 13" id="KW-0812">Transmembrane</keyword>
<dbReference type="Gene3D" id="1.50.10.20">
    <property type="match status" value="1"/>
</dbReference>
<dbReference type="Proteomes" id="UP000531561">
    <property type="component" value="Unassembled WGS sequence"/>
</dbReference>
<comment type="similarity">
    <text evidence="2">Belongs to the ERD2 family.</text>
</comment>
<evidence type="ECO:0000313" key="15">
    <source>
        <dbReference type="Proteomes" id="UP000531561"/>
    </source>
</evidence>
<dbReference type="RefSeq" id="XP_037191017.1">
    <property type="nucleotide sequence ID" value="XM_037339451.1"/>
</dbReference>
<dbReference type="InterPro" id="IPR005198">
    <property type="entry name" value="Glyco_hydro_76"/>
</dbReference>
<sequence>MPLFGRHQEEYEPEPVVEEPKRSSSIFHRNRAESISQSERSMSTVSSTPSHSSRNRGFLHKNREAQDPVIAAAEQRIINAEQMEREADRALINAREAVAEAREHMRQLKLEMEAQAKALKVRQGQANNIYKRAKPLGHDAVRQNDLIQRPLTNNEDITINGSPQKPSQPGDTKILPAMLSALDVLQEDYFATWQGIYPTGIDWTSAVIGTYVAGALTTITKSFSELSLPKTNENIINKYFTEVIGFYFGQDAFSLRQQAYDDMLWVVLGWLDTVKFIDLHSELHYSNDSQPEWYGQQYKPAFAHRARLFWELASQGWDTTLCGGGMIWSPYLTPYKNAITNELYIAASISMYLYFPGDDNQSPFILSNPTYPPRDPKYLQAAVDAYKWLNGSNMTDLQGLYVDGYHISNLSGGDNTHCDSRNEMVYTYNQGVLLTGQRGLYDATAARSYLVDGHKLIANVINATGYDLKDNVAISPPPKDGSALAKWFGLGRNGILEEGCDSSASCSQNGQTFKGIFFHHLIAFCSDLPREPIAGTKESLELDREWHSDKCSKYTKWIRRNAEAALSTKNEEGKFGMWWGVPATQSSFADYTQNQTSGDSVDYRNTGVPKNAEWRGEEYPKEAKASKTRAGVNNDSGVEDPNDRGRGRTFFRILGDISHTLSKCILIFAIHRNSSAEGVSLITQSLYALVFITRYLDLFSGIFILWNFVLKVFYIGSSLYILFLMLRVYARTREREKAWKLGGLCFVGSAVLAPIAMMIFERKYGWGFMEVLWVFSILLESTCILPQLLLLRQTTVPTVLDSFYLVTLGSYRFFYILNWIWRSLDINDRSPDAISIIGGVIQTAFYIDFAWVYYTRQRVKLRNGGVVDADDISRGWLLNRVLGNKHMVGTDDDDEGDEEANTVGRQEPSRNATKWGARGISVSADEGVLAGESQRQAGYDGQESGVIDADVDKDAKMKDPDELARILDEDEGEESEEDGTLPIPGESGSGVSNGSEWRG</sequence>
<keyword evidence="8 13" id="KW-1133">Transmembrane helix</keyword>
<feature type="compositionally biased region" description="Basic and acidic residues" evidence="12">
    <location>
        <begin position="950"/>
        <end position="967"/>
    </location>
</feature>
<dbReference type="GO" id="GO:0015031">
    <property type="term" value="P:protein transport"/>
    <property type="evidence" value="ECO:0007669"/>
    <property type="project" value="UniProtKB-KW"/>
</dbReference>
<keyword evidence="10" id="KW-0675">Receptor</keyword>
<dbReference type="GO" id="GO:0005789">
    <property type="term" value="C:endoplasmic reticulum membrane"/>
    <property type="evidence" value="ECO:0007669"/>
    <property type="project" value="UniProtKB-SubCell"/>
</dbReference>
<feature type="transmembrane region" description="Helical" evidence="13">
    <location>
        <begin position="712"/>
        <end position="729"/>
    </location>
</feature>
<keyword evidence="15" id="KW-1185">Reference proteome</keyword>
<feature type="transmembrane region" description="Helical" evidence="13">
    <location>
        <begin position="741"/>
        <end position="760"/>
    </location>
</feature>
<gene>
    <name evidence="14" type="ORF">Bfra_009099</name>
</gene>
<evidence type="ECO:0000256" key="4">
    <source>
        <dbReference type="ARBA" id="ARBA00022692"/>
    </source>
</evidence>
<feature type="region of interest" description="Disordered" evidence="12">
    <location>
        <begin position="1"/>
        <end position="59"/>
    </location>
</feature>
<evidence type="ECO:0000256" key="1">
    <source>
        <dbReference type="ARBA" id="ARBA00004477"/>
    </source>
</evidence>
<keyword evidence="14" id="KW-0378">Hydrolase</keyword>
<dbReference type="PANTHER" id="PTHR47791:SF2">
    <property type="entry name" value="ENDO MANNANASE, GH76 FAMILY (EUROFUNG)"/>
    <property type="match status" value="1"/>
</dbReference>
<dbReference type="Pfam" id="PF03663">
    <property type="entry name" value="Glyco_hydro_76"/>
    <property type="match status" value="1"/>
</dbReference>
<name>A0A8H6EH79_9HELO</name>
<accession>A0A8H6EH79</accession>
<keyword evidence="6" id="KW-0931">ER-Golgi transport</keyword>
<dbReference type="Pfam" id="PF00810">
    <property type="entry name" value="ER_lumen_recept"/>
    <property type="match status" value="1"/>
</dbReference>
<evidence type="ECO:0000256" key="8">
    <source>
        <dbReference type="ARBA" id="ARBA00022989"/>
    </source>
</evidence>
<evidence type="ECO:0000256" key="11">
    <source>
        <dbReference type="SAM" id="Coils"/>
    </source>
</evidence>
<feature type="transmembrane region" description="Helical" evidence="13">
    <location>
        <begin position="772"/>
        <end position="791"/>
    </location>
</feature>
<feature type="compositionally biased region" description="Acidic residues" evidence="12">
    <location>
        <begin position="968"/>
        <end position="979"/>
    </location>
</feature>
<feature type="compositionally biased region" description="Basic and acidic residues" evidence="12">
    <location>
        <begin position="1"/>
        <end position="10"/>
    </location>
</feature>
<keyword evidence="7" id="KW-0653">Protein transport</keyword>
<dbReference type="AlphaFoldDB" id="A0A8H6EH79"/>
<dbReference type="GO" id="GO:0016787">
    <property type="term" value="F:hydrolase activity"/>
    <property type="evidence" value="ECO:0007669"/>
    <property type="project" value="UniProtKB-KW"/>
</dbReference>
<dbReference type="OrthoDB" id="4104179at2759"/>
<dbReference type="PANTHER" id="PTHR47791">
    <property type="entry name" value="MEIOTICALLY UP-REGULATED GENE 191 PROTEIN"/>
    <property type="match status" value="1"/>
</dbReference>
<feature type="region of interest" description="Disordered" evidence="12">
    <location>
        <begin position="888"/>
        <end position="917"/>
    </location>
</feature>
<organism evidence="14 15">
    <name type="scientific">Botrytis fragariae</name>
    <dbReference type="NCBI Taxonomy" id="1964551"/>
    <lineage>
        <taxon>Eukaryota</taxon>
        <taxon>Fungi</taxon>
        <taxon>Dikarya</taxon>
        <taxon>Ascomycota</taxon>
        <taxon>Pezizomycotina</taxon>
        <taxon>Leotiomycetes</taxon>
        <taxon>Helotiales</taxon>
        <taxon>Sclerotiniaceae</taxon>
        <taxon>Botrytis</taxon>
    </lineage>
</organism>
<reference evidence="14 15" key="1">
    <citation type="journal article" date="2020" name="Phytopathology">
        <title>A high-quality genome resource of Botrytis fragariae, a new and rapidly spreading fungal pathogen causing strawberry gray mold in the U.S.A.</title>
        <authorList>
            <person name="Wu Y."/>
            <person name="Saski C.A."/>
            <person name="Schnabel G."/>
            <person name="Xiao S."/>
            <person name="Hu M."/>
        </authorList>
    </citation>
    <scope>NUCLEOTIDE SEQUENCE [LARGE SCALE GENOMIC DNA]</scope>
    <source>
        <strain evidence="14 15">BVB16</strain>
    </source>
</reference>
<protein>
    <submittedName>
        <fullName evidence="14">Putative glycosyl hydrolase protein</fullName>
    </submittedName>
</protein>
<feature type="region of interest" description="Disordered" evidence="12">
    <location>
        <begin position="933"/>
        <end position="999"/>
    </location>
</feature>
<feature type="transmembrane region" description="Helical" evidence="13">
    <location>
        <begin position="803"/>
        <end position="821"/>
    </location>
</feature>
<evidence type="ECO:0000256" key="2">
    <source>
        <dbReference type="ARBA" id="ARBA00010120"/>
    </source>
</evidence>
<dbReference type="EMBL" id="JABFCT010000011">
    <property type="protein sequence ID" value="KAF5872071.1"/>
    <property type="molecule type" value="Genomic_DNA"/>
</dbReference>
<dbReference type="InterPro" id="IPR008928">
    <property type="entry name" value="6-hairpin_glycosidase_sf"/>
</dbReference>
<feature type="transmembrane region" description="Helical" evidence="13">
    <location>
        <begin position="833"/>
        <end position="854"/>
    </location>
</feature>
<evidence type="ECO:0000256" key="10">
    <source>
        <dbReference type="ARBA" id="ARBA00023170"/>
    </source>
</evidence>